<feature type="domain" description="N-acetyltransferase" evidence="2">
    <location>
        <begin position="4"/>
        <end position="156"/>
    </location>
</feature>
<dbReference type="PROSITE" id="PS51186">
    <property type="entry name" value="GNAT"/>
    <property type="match status" value="1"/>
</dbReference>
<gene>
    <name evidence="3" type="ORF">PJV88_00235</name>
</gene>
<evidence type="ECO:0000313" key="4">
    <source>
        <dbReference type="Proteomes" id="UP001170713"/>
    </source>
</evidence>
<protein>
    <submittedName>
        <fullName evidence="3">GNAT family N-acetyltransferase</fullName>
    </submittedName>
</protein>
<evidence type="ECO:0000259" key="2">
    <source>
        <dbReference type="PROSITE" id="PS51186"/>
    </source>
</evidence>
<accession>A0AAW7Q146</accession>
<dbReference type="PANTHER" id="PTHR13947">
    <property type="entry name" value="GNAT FAMILY N-ACETYLTRANSFERASE"/>
    <property type="match status" value="1"/>
</dbReference>
<dbReference type="Gene3D" id="3.40.630.30">
    <property type="match status" value="1"/>
</dbReference>
<reference evidence="3" key="1">
    <citation type="journal article" date="2023" name="Microorganisms">
        <title>Genomic Characterization of Arcobacter butzleri Strains Isolated from Various Sources in Lithuania.</title>
        <authorList>
            <person name="Uljanovas D."/>
            <person name="Golz G."/>
            <person name="Fleischmann S."/>
            <person name="Kudirkiene E."/>
            <person name="Kasetiene N."/>
            <person name="Grineviciene A."/>
            <person name="Tamuleviciene E."/>
            <person name="Aksomaitiene J."/>
            <person name="Alter T."/>
            <person name="Malakauskas M."/>
        </authorList>
    </citation>
    <scope>NUCLEOTIDE SEQUENCE</scope>
    <source>
        <strain evidence="3">W48</strain>
    </source>
</reference>
<dbReference type="InterPro" id="IPR000182">
    <property type="entry name" value="GNAT_dom"/>
</dbReference>
<dbReference type="CDD" id="cd04301">
    <property type="entry name" value="NAT_SF"/>
    <property type="match status" value="1"/>
</dbReference>
<dbReference type="Proteomes" id="UP001170713">
    <property type="component" value="Unassembled WGS sequence"/>
</dbReference>
<keyword evidence="1" id="KW-0808">Transferase</keyword>
<dbReference type="EMBL" id="JAQJJC010000001">
    <property type="protein sequence ID" value="MDN5113056.1"/>
    <property type="molecule type" value="Genomic_DNA"/>
</dbReference>
<dbReference type="InterPro" id="IPR016181">
    <property type="entry name" value="Acyl_CoA_acyltransferase"/>
</dbReference>
<dbReference type="AlphaFoldDB" id="A0AAW7Q146"/>
<dbReference type="GO" id="GO:0008080">
    <property type="term" value="F:N-acetyltransferase activity"/>
    <property type="evidence" value="ECO:0007669"/>
    <property type="project" value="InterPro"/>
</dbReference>
<evidence type="ECO:0000313" key="3">
    <source>
        <dbReference type="EMBL" id="MDN5113056.1"/>
    </source>
</evidence>
<name>A0AAW7Q146_9BACT</name>
<dbReference type="SUPFAM" id="SSF55729">
    <property type="entry name" value="Acyl-CoA N-acyltransferases (Nat)"/>
    <property type="match status" value="1"/>
</dbReference>
<evidence type="ECO:0000256" key="1">
    <source>
        <dbReference type="ARBA" id="ARBA00022679"/>
    </source>
</evidence>
<reference evidence="3" key="2">
    <citation type="submission" date="2023-01" db="EMBL/GenBank/DDBJ databases">
        <authorList>
            <person name="Uljanovas D."/>
        </authorList>
    </citation>
    <scope>NUCLEOTIDE SEQUENCE</scope>
    <source>
        <strain evidence="3">W48</strain>
    </source>
</reference>
<organism evidence="3 4">
    <name type="scientific">Aliarcobacter butzleri</name>
    <dbReference type="NCBI Taxonomy" id="28197"/>
    <lineage>
        <taxon>Bacteria</taxon>
        <taxon>Pseudomonadati</taxon>
        <taxon>Campylobacterota</taxon>
        <taxon>Epsilonproteobacteria</taxon>
        <taxon>Campylobacterales</taxon>
        <taxon>Arcobacteraceae</taxon>
        <taxon>Aliarcobacter</taxon>
    </lineage>
</organism>
<dbReference type="PANTHER" id="PTHR13947:SF37">
    <property type="entry name" value="LD18367P"/>
    <property type="match status" value="1"/>
</dbReference>
<proteinExistence type="predicted"/>
<dbReference type="RefSeq" id="WP_165388731.1">
    <property type="nucleotide sequence ID" value="NZ_JAQJJC010000001.1"/>
</dbReference>
<sequence length="156" mass="18313">MVEVYFKSYTRQDFLFPHTIRNKYLLKLKDLKKYLKKPYCNIYVAVSSNNKILGGIFYCSDLKEYGLQLKTNKGRSSALRYLAVDDNFRGFGIGQALVQACISHAKKDKKDKIFLHTLNSMKNASKIYEKEGFQRFKHIDFRNYGFEVKGYCKVLF</sequence>
<comment type="caution">
    <text evidence="3">The sequence shown here is derived from an EMBL/GenBank/DDBJ whole genome shotgun (WGS) entry which is preliminary data.</text>
</comment>
<dbReference type="Pfam" id="PF00583">
    <property type="entry name" value="Acetyltransf_1"/>
    <property type="match status" value="1"/>
</dbReference>
<dbReference type="InterPro" id="IPR050769">
    <property type="entry name" value="NAT_camello-type"/>
</dbReference>